<proteinExistence type="inferred from homology"/>
<evidence type="ECO:0000259" key="4">
    <source>
        <dbReference type="SMART" id="SM00822"/>
    </source>
</evidence>
<evidence type="ECO:0000256" key="3">
    <source>
        <dbReference type="ARBA" id="ARBA00023027"/>
    </source>
</evidence>
<comment type="similarity">
    <text evidence="1">Belongs to the short-chain dehydrogenases/reductases (SDR) family.</text>
</comment>
<dbReference type="InterPro" id="IPR036291">
    <property type="entry name" value="NAD(P)-bd_dom_sf"/>
</dbReference>
<evidence type="ECO:0000313" key="5">
    <source>
        <dbReference type="EMBL" id="AZG78040.1"/>
    </source>
</evidence>
<sequence>MARFDGKVALVTGAARGLGRVTALAFAREGARVTLADIDEAGGRETLDMIRAAGGEGLFTLADMRIERDVEAMVAKTVEAYGRLDCAVNNAGVVRFKPIAEETEEGFNFHIDVNLRGVFFCMKHEIRQMRQNGGGAIVNQSSITGSLTGNPAEGAYAASKGGVDGLTKTVALEVAKDNISVNAICACGIDAPGDVFHQWMEKEHISPEQAGKLFPIGRMGKAEELTEAVLFLCSEQARFIVGHLLVVDGGWIAR</sequence>
<dbReference type="PANTHER" id="PTHR24321">
    <property type="entry name" value="DEHYDROGENASES, SHORT CHAIN"/>
    <property type="match status" value="1"/>
</dbReference>
<dbReference type="InterPro" id="IPR020904">
    <property type="entry name" value="Sc_DH/Rdtase_CS"/>
</dbReference>
<dbReference type="GO" id="GO:0047936">
    <property type="term" value="F:glucose 1-dehydrogenase [NAD(P)+] activity"/>
    <property type="evidence" value="ECO:0007669"/>
    <property type="project" value="UniProtKB-EC"/>
</dbReference>
<dbReference type="Proteomes" id="UP000273982">
    <property type="component" value="Chromosome"/>
</dbReference>
<gene>
    <name evidence="5" type="ORF">EHO51_15565</name>
</gene>
<dbReference type="PRINTS" id="PR00081">
    <property type="entry name" value="GDHRDH"/>
</dbReference>
<dbReference type="SUPFAM" id="SSF51735">
    <property type="entry name" value="NAD(P)-binding Rossmann-fold domains"/>
    <property type="match status" value="1"/>
</dbReference>
<feature type="domain" description="Ketoreductase" evidence="4">
    <location>
        <begin position="7"/>
        <end position="187"/>
    </location>
</feature>
<dbReference type="SMART" id="SM00822">
    <property type="entry name" value="PKS_KR"/>
    <property type="match status" value="1"/>
</dbReference>
<reference evidence="5 6" key="1">
    <citation type="submission" date="2018-11" db="EMBL/GenBank/DDBJ databases">
        <title>Genome squencing of methanotrophic bacteria isolated from alkaline groundwater in Korea.</title>
        <authorList>
            <person name="Nguyen L.N."/>
        </authorList>
    </citation>
    <scope>NUCLEOTIDE SEQUENCE [LARGE SCALE GENOMIC DNA]</scope>
    <source>
        <strain evidence="5 6">GW6</strain>
    </source>
</reference>
<dbReference type="PANTHER" id="PTHR24321:SF8">
    <property type="entry name" value="ESTRADIOL 17-BETA-DEHYDROGENASE 8-RELATED"/>
    <property type="match status" value="1"/>
</dbReference>
<organism evidence="5 6">
    <name type="scientific">Methylocystis rosea</name>
    <dbReference type="NCBI Taxonomy" id="173366"/>
    <lineage>
        <taxon>Bacteria</taxon>
        <taxon>Pseudomonadati</taxon>
        <taxon>Pseudomonadota</taxon>
        <taxon>Alphaproteobacteria</taxon>
        <taxon>Hyphomicrobiales</taxon>
        <taxon>Methylocystaceae</taxon>
        <taxon>Methylocystis</taxon>
    </lineage>
</organism>
<dbReference type="NCBIfam" id="NF005559">
    <property type="entry name" value="PRK07231.1"/>
    <property type="match status" value="1"/>
</dbReference>
<dbReference type="InterPro" id="IPR002347">
    <property type="entry name" value="SDR_fam"/>
</dbReference>
<keyword evidence="3" id="KW-0520">NAD</keyword>
<dbReference type="RefSeq" id="WP_124739647.1">
    <property type="nucleotide sequence ID" value="NZ_CP034086.1"/>
</dbReference>
<evidence type="ECO:0000256" key="1">
    <source>
        <dbReference type="ARBA" id="ARBA00006484"/>
    </source>
</evidence>
<dbReference type="Gene3D" id="3.40.50.720">
    <property type="entry name" value="NAD(P)-binding Rossmann-like Domain"/>
    <property type="match status" value="1"/>
</dbReference>
<evidence type="ECO:0000313" key="6">
    <source>
        <dbReference type="Proteomes" id="UP000273982"/>
    </source>
</evidence>
<name>A0A3G8MA45_9HYPH</name>
<dbReference type="InterPro" id="IPR057326">
    <property type="entry name" value="KR_dom"/>
</dbReference>
<protein>
    <submittedName>
        <fullName evidence="5">Glucose 1-dehydrogenase</fullName>
        <ecNumber evidence="5">1.1.1.47</ecNumber>
    </submittedName>
</protein>
<dbReference type="EMBL" id="CP034086">
    <property type="protein sequence ID" value="AZG78040.1"/>
    <property type="molecule type" value="Genomic_DNA"/>
</dbReference>
<dbReference type="KEGG" id="mros:EHO51_15565"/>
<dbReference type="PROSITE" id="PS00061">
    <property type="entry name" value="ADH_SHORT"/>
    <property type="match status" value="1"/>
</dbReference>
<dbReference type="FunFam" id="3.40.50.720:FF:000084">
    <property type="entry name" value="Short-chain dehydrogenase reductase"/>
    <property type="match status" value="1"/>
</dbReference>
<dbReference type="EC" id="1.1.1.47" evidence="5"/>
<evidence type="ECO:0000256" key="2">
    <source>
        <dbReference type="ARBA" id="ARBA00023002"/>
    </source>
</evidence>
<keyword evidence="2 5" id="KW-0560">Oxidoreductase</keyword>
<accession>A0A3G8MA45</accession>
<dbReference type="CDD" id="cd05233">
    <property type="entry name" value="SDR_c"/>
    <property type="match status" value="1"/>
</dbReference>
<dbReference type="Pfam" id="PF13561">
    <property type="entry name" value="adh_short_C2"/>
    <property type="match status" value="1"/>
</dbReference>
<dbReference type="AlphaFoldDB" id="A0A3G8MA45"/>
<dbReference type="PRINTS" id="PR00080">
    <property type="entry name" value="SDRFAMILY"/>
</dbReference>